<dbReference type="InterPro" id="IPR027267">
    <property type="entry name" value="AH/BAR_dom_sf"/>
</dbReference>
<dbReference type="SUPFAM" id="SSF103657">
    <property type="entry name" value="BAR/IMD domain-like"/>
    <property type="match status" value="1"/>
</dbReference>
<accession>A0A8C5RAQ8</accession>
<dbReference type="AlphaFoldDB" id="A0A8C5RAQ8"/>
<dbReference type="Ensembl" id="ENSLLTT00000000275.1">
    <property type="protein sequence ID" value="ENSLLTP00000000270.1"/>
    <property type="gene ID" value="ENSLLTG00000000216.1"/>
</dbReference>
<dbReference type="GO" id="GO:0001726">
    <property type="term" value="C:ruffle"/>
    <property type="evidence" value="ECO:0007669"/>
    <property type="project" value="TreeGrafter"/>
</dbReference>
<organism evidence="1 2">
    <name type="scientific">Laticauda laticaudata</name>
    <name type="common">Blue-ringed sea krait</name>
    <name type="synonym">Blue-lipped sea krait</name>
    <dbReference type="NCBI Taxonomy" id="8630"/>
    <lineage>
        <taxon>Eukaryota</taxon>
        <taxon>Metazoa</taxon>
        <taxon>Chordata</taxon>
        <taxon>Craniata</taxon>
        <taxon>Vertebrata</taxon>
        <taxon>Euteleostomi</taxon>
        <taxon>Lepidosauria</taxon>
        <taxon>Squamata</taxon>
        <taxon>Bifurcata</taxon>
        <taxon>Unidentata</taxon>
        <taxon>Episquamata</taxon>
        <taxon>Toxicofera</taxon>
        <taxon>Serpentes</taxon>
        <taxon>Colubroidea</taxon>
        <taxon>Elapidae</taxon>
        <taxon>Laticaudinae</taxon>
        <taxon>Laticauda</taxon>
    </lineage>
</organism>
<evidence type="ECO:0000313" key="1">
    <source>
        <dbReference type="Ensembl" id="ENSLLTP00000000270.1"/>
    </source>
</evidence>
<dbReference type="GeneTree" id="ENSGT00940000161085"/>
<dbReference type="Proteomes" id="UP000694406">
    <property type="component" value="Unplaced"/>
</dbReference>
<dbReference type="PANTHER" id="PTHR45854:SF1">
    <property type="entry name" value="ARF-GAP WITH SH3 DOMAIN, ANK REPEAT AND PH DOMAIN-CONTAINING PROTEIN 3"/>
    <property type="match status" value="1"/>
</dbReference>
<reference evidence="1" key="2">
    <citation type="submission" date="2025-09" db="UniProtKB">
        <authorList>
            <consortium name="Ensembl"/>
        </authorList>
    </citation>
    <scope>IDENTIFICATION</scope>
</reference>
<dbReference type="GO" id="GO:0051492">
    <property type="term" value="P:regulation of stress fiber assembly"/>
    <property type="evidence" value="ECO:0007669"/>
    <property type="project" value="TreeGrafter"/>
</dbReference>
<protein>
    <submittedName>
        <fullName evidence="1">Uncharacterized protein</fullName>
    </submittedName>
</protein>
<dbReference type="Gene3D" id="1.20.1270.60">
    <property type="entry name" value="Arfaptin homology (AH) domain/BAR domain"/>
    <property type="match status" value="1"/>
</dbReference>
<proteinExistence type="predicted"/>
<dbReference type="GO" id="GO:0005096">
    <property type="term" value="F:GTPase activator activity"/>
    <property type="evidence" value="ECO:0007669"/>
    <property type="project" value="InterPro"/>
</dbReference>
<name>A0A8C5RAQ8_LATLA</name>
<sequence>IPEVIKWAHFSSCKAWDRGGDYQAILQRIRKYVKAIHVSGLTHVENEEQYSETLENFGNNHLSQNNHELSTGFLNLAVFTREVTALLKNLVQNLNNIVSFPLDNLLKGQLKDTRLGVGVRLHLLWKKLGKSTVRLGRAGERYSKAEGIRRKVQAHSLFILGHSGRNGERSNVGCMAYRGGKGPDSLH</sequence>
<evidence type="ECO:0000313" key="2">
    <source>
        <dbReference type="Proteomes" id="UP000694406"/>
    </source>
</evidence>
<dbReference type="PANTHER" id="PTHR45854">
    <property type="entry name" value="ASAP FAMILY MEMBER"/>
    <property type="match status" value="1"/>
</dbReference>
<reference evidence="1" key="1">
    <citation type="submission" date="2025-08" db="UniProtKB">
        <authorList>
            <consortium name="Ensembl"/>
        </authorList>
    </citation>
    <scope>IDENTIFICATION</scope>
</reference>
<dbReference type="GO" id="GO:0005925">
    <property type="term" value="C:focal adhesion"/>
    <property type="evidence" value="ECO:0007669"/>
    <property type="project" value="TreeGrafter"/>
</dbReference>
<keyword evidence="2" id="KW-1185">Reference proteome</keyword>
<dbReference type="InterPro" id="IPR043593">
    <property type="entry name" value="ASAP"/>
</dbReference>